<evidence type="ECO:0000313" key="2">
    <source>
        <dbReference type="Proteomes" id="UP000226192"/>
    </source>
</evidence>
<accession>A0A2C5Y6P5</accession>
<sequence length="143" mass="15553">MPKAPSMRLGLDAPLPTADRGNTLFLHASYMSARLLLSPSYKQHWCVTLAMRMASLHKMGRRHHCRNSTMSGSSSGTAIAIARPLPGLAQHHAVDVLLEPSPTTLVLFRAPPTPSNGGACGWSRACCASRIRKPLHIWCILPH</sequence>
<reference evidence="1 2" key="1">
    <citation type="submission" date="2017-06" db="EMBL/GenBank/DDBJ databases">
        <title>Ant-infecting Ophiocordyceps genomes reveal a high diversity of potential behavioral manipulation genes and a possible major role for enterotoxins.</title>
        <authorList>
            <person name="De Bekker C."/>
            <person name="Evans H.C."/>
            <person name="Brachmann A."/>
            <person name="Hughes D.P."/>
        </authorList>
    </citation>
    <scope>NUCLEOTIDE SEQUENCE [LARGE SCALE GENOMIC DNA]</scope>
    <source>
        <strain evidence="1 2">Map64</strain>
    </source>
</reference>
<proteinExistence type="predicted"/>
<dbReference type="AlphaFoldDB" id="A0A2C5Y6P5"/>
<protein>
    <submittedName>
        <fullName evidence="1">Uncharacterized protein</fullName>
    </submittedName>
</protein>
<keyword evidence="2" id="KW-1185">Reference proteome</keyword>
<organism evidence="1 2">
    <name type="scientific">Ophiocordyceps australis</name>
    <dbReference type="NCBI Taxonomy" id="1399860"/>
    <lineage>
        <taxon>Eukaryota</taxon>
        <taxon>Fungi</taxon>
        <taxon>Dikarya</taxon>
        <taxon>Ascomycota</taxon>
        <taxon>Pezizomycotina</taxon>
        <taxon>Sordariomycetes</taxon>
        <taxon>Hypocreomycetidae</taxon>
        <taxon>Hypocreales</taxon>
        <taxon>Ophiocordycipitaceae</taxon>
        <taxon>Ophiocordyceps</taxon>
    </lineage>
</organism>
<dbReference type="EMBL" id="NJET01000031">
    <property type="protein sequence ID" value="PHH64377.1"/>
    <property type="molecule type" value="Genomic_DNA"/>
</dbReference>
<evidence type="ECO:0000313" key="1">
    <source>
        <dbReference type="EMBL" id="PHH64377.1"/>
    </source>
</evidence>
<dbReference type="Proteomes" id="UP000226192">
    <property type="component" value="Unassembled WGS sequence"/>
</dbReference>
<comment type="caution">
    <text evidence="1">The sequence shown here is derived from an EMBL/GenBank/DDBJ whole genome shotgun (WGS) entry which is preliminary data.</text>
</comment>
<name>A0A2C5Y6P5_9HYPO</name>
<gene>
    <name evidence="1" type="ORF">CDD81_4598</name>
</gene>